<keyword evidence="2" id="KW-0732">Signal</keyword>
<evidence type="ECO:0000313" key="4">
    <source>
        <dbReference type="Proteomes" id="UP000477911"/>
    </source>
</evidence>
<evidence type="ECO:0000256" key="2">
    <source>
        <dbReference type="SAM" id="SignalP"/>
    </source>
</evidence>
<organism evidence="3 4">
    <name type="scientific">Pseudooceanicola albus</name>
    <dbReference type="NCBI Taxonomy" id="2692189"/>
    <lineage>
        <taxon>Bacteria</taxon>
        <taxon>Pseudomonadati</taxon>
        <taxon>Pseudomonadota</taxon>
        <taxon>Alphaproteobacteria</taxon>
        <taxon>Rhodobacterales</taxon>
        <taxon>Paracoccaceae</taxon>
        <taxon>Pseudooceanicola</taxon>
    </lineage>
</organism>
<dbReference type="EMBL" id="WUMU01000014">
    <property type="protein sequence ID" value="MXN18644.1"/>
    <property type="molecule type" value="Genomic_DNA"/>
</dbReference>
<protein>
    <recommendedName>
        <fullName evidence="5">RcnB family protein</fullName>
    </recommendedName>
</protein>
<evidence type="ECO:0000256" key="1">
    <source>
        <dbReference type="SAM" id="MobiDB-lite"/>
    </source>
</evidence>
<dbReference type="AlphaFoldDB" id="A0A6L7G2P8"/>
<dbReference type="Proteomes" id="UP000477911">
    <property type="component" value="Unassembled WGS sequence"/>
</dbReference>
<evidence type="ECO:0000313" key="3">
    <source>
        <dbReference type="EMBL" id="MXN18644.1"/>
    </source>
</evidence>
<proteinExistence type="predicted"/>
<feature type="compositionally biased region" description="Low complexity" evidence="1">
    <location>
        <begin position="53"/>
        <end position="90"/>
    </location>
</feature>
<comment type="caution">
    <text evidence="3">The sequence shown here is derived from an EMBL/GenBank/DDBJ whole genome shotgun (WGS) entry which is preliminary data.</text>
</comment>
<feature type="compositionally biased region" description="Polar residues" evidence="1">
    <location>
        <begin position="26"/>
        <end position="39"/>
    </location>
</feature>
<evidence type="ECO:0008006" key="5">
    <source>
        <dbReference type="Google" id="ProtNLM"/>
    </source>
</evidence>
<keyword evidence="4" id="KW-1185">Reference proteome</keyword>
<feature type="signal peptide" evidence="2">
    <location>
        <begin position="1"/>
        <end position="23"/>
    </location>
</feature>
<feature type="chain" id="PRO_5026999986" description="RcnB family protein" evidence="2">
    <location>
        <begin position="24"/>
        <end position="150"/>
    </location>
</feature>
<name>A0A6L7G2P8_9RHOB</name>
<sequence>MNKTFALAVTALLAFGPVSGAFAQTQGNMQQQQDCTSKSGCKDQKSTQQKQHSTAPATSTTPKASSHQTATKQQPAAQSSSTAKAATSKAKAPKVGESGKSGHKFTPAANSKLGKAPSGQEYRVVNDYVVLITKTTQAIAKVVGPAANYK</sequence>
<feature type="region of interest" description="Disordered" evidence="1">
    <location>
        <begin position="26"/>
        <end position="119"/>
    </location>
</feature>
<reference evidence="3 4" key="1">
    <citation type="submission" date="2019-12" db="EMBL/GenBank/DDBJ databases">
        <authorList>
            <person name="Li M."/>
        </authorList>
    </citation>
    <scope>NUCLEOTIDE SEQUENCE [LARGE SCALE GENOMIC DNA]</scope>
    <source>
        <strain evidence="3 4">GBMRC 2024</strain>
    </source>
</reference>
<accession>A0A6L7G2P8</accession>
<gene>
    <name evidence="3" type="ORF">GR170_12415</name>
</gene>
<dbReference type="RefSeq" id="WP_160894776.1">
    <property type="nucleotide sequence ID" value="NZ_WUMU01000014.1"/>
</dbReference>